<dbReference type="InterPro" id="IPR052764">
    <property type="entry name" value="GH20_Enzymes"/>
</dbReference>
<dbReference type="Gene3D" id="1.20.1270.90">
    <property type="entry name" value="AF1782-like"/>
    <property type="match status" value="2"/>
</dbReference>
<dbReference type="PROSITE" id="PS50022">
    <property type="entry name" value="FA58C_3"/>
    <property type="match status" value="2"/>
</dbReference>
<evidence type="ECO:0000259" key="9">
    <source>
        <dbReference type="PROSITE" id="PS50022"/>
    </source>
</evidence>
<name>A0A9D2NUH1_9FIRM</name>
<feature type="active site" description="Proton donor" evidence="4">
    <location>
        <position position="801"/>
    </location>
</feature>
<keyword evidence="7" id="KW-1133">Transmembrane helix</keyword>
<dbReference type="InterPro" id="IPR017853">
    <property type="entry name" value="GH"/>
</dbReference>
<evidence type="ECO:0000256" key="5">
    <source>
        <dbReference type="SAM" id="Coils"/>
    </source>
</evidence>
<evidence type="ECO:0000313" key="10">
    <source>
        <dbReference type="EMBL" id="HJC37625.1"/>
    </source>
</evidence>
<dbReference type="CDD" id="cd06564">
    <property type="entry name" value="GH20_DspB_LnbB-like"/>
    <property type="match status" value="1"/>
</dbReference>
<dbReference type="PANTHER" id="PTHR43678:SF1">
    <property type="entry name" value="BETA-N-ACETYLHEXOSAMINIDASE"/>
    <property type="match status" value="1"/>
</dbReference>
<evidence type="ECO:0000256" key="3">
    <source>
        <dbReference type="ARBA" id="ARBA00023295"/>
    </source>
</evidence>
<feature type="signal peptide" evidence="8">
    <location>
        <begin position="1"/>
        <end position="25"/>
    </location>
</feature>
<dbReference type="PRINTS" id="PR00738">
    <property type="entry name" value="GLHYDRLASE20"/>
</dbReference>
<feature type="coiled-coil region" evidence="5">
    <location>
        <begin position="1379"/>
        <end position="1406"/>
    </location>
</feature>
<dbReference type="PANTHER" id="PTHR43678">
    <property type="entry name" value="PUTATIVE (AFU_ORTHOLOGUE AFUA_2G00640)-RELATED"/>
    <property type="match status" value="1"/>
</dbReference>
<feature type="chain" id="PRO_5038372133" evidence="8">
    <location>
        <begin position="26"/>
        <end position="1703"/>
    </location>
</feature>
<reference evidence="10" key="2">
    <citation type="submission" date="2021-04" db="EMBL/GenBank/DDBJ databases">
        <authorList>
            <person name="Gilroy R."/>
        </authorList>
    </citation>
    <scope>NUCLEOTIDE SEQUENCE</scope>
    <source>
        <strain evidence="10">ChiGjej1B1-1692</strain>
    </source>
</reference>
<comment type="similarity">
    <text evidence="1">Belongs to the glycosyl hydrolase 20 family.</text>
</comment>
<dbReference type="GO" id="GO:0004563">
    <property type="term" value="F:beta-N-acetylhexosaminidase activity"/>
    <property type="evidence" value="ECO:0007669"/>
    <property type="project" value="InterPro"/>
</dbReference>
<dbReference type="SUPFAM" id="SSF55545">
    <property type="entry name" value="beta-N-acetylhexosaminidase-like domain"/>
    <property type="match status" value="1"/>
</dbReference>
<sequence length="1703" mass="187303">MKRRCIGFLAALMLTVTGFSVPAAAAGEADVFPAWNVASDRQVEVSSVEAALPGNVGGLVVDGDNETRWSCDAMKTGTSEDQEQTPQWLVIDLEAPETDVDSITINFYKKVWGAQYKIQTASTNDEDTEWKDVKSIEHASGSLADDYVEEITDVGTLDRYVRFYFEKVNPQAAGTGVSIREIEIMGKQLVTGNISLNKSVEVSTVENAMPQNVGDNTVDGDSATRWSSEKMKENGITDDDAQTAQWLVIDLGTDQSVVDDIKIDFYLKVWATKYRIETAASRDAESWTTVAEVDRTSSDGADDQTDTFSGNQLLTTDLQRYVRFYFEKINVNAGGTGVSVREITINGTQPYVSTPGESMTAAEVMQGITELPALTTDSTKVELPDVPEGFEIAVIGSDKEQVISNDGVVTDRNIGDREVTVLVEVSAAAENDGEEADTARKNFTLTVPSKNALYPESFPAVDNPNSKPAVIPTLQEWYGYEGNYTLTAESRIIINDAANVGLQEAAENMQGDLEEFAGVKPEIVSGTADDASSADIYIESQTEDVYDTGDEGYFMTADEGGVRIYSSTYTGALYGTVTAEQILWQDEGNDNIPYGVIRDYPDYEIRGVMFDVGRIPHRLQYLQDYTKILTWYKMNEFQLHLNDDFTYSPEGLPSGSEWNGMHRLESDAFPSLTENQAYTGERFEYFNEVYGDPVYTKDDYRNLEDMANAGGIDLIPEFDTPSHSNAYIRYAQENPDDIEWLGPIQSNNDSQMLALDINSSNPAEAEKAKTARKFMETLFDDYLGGDDPVFSGDTVNVGADEYWDKSNPEAYRQYVVFLDELMQKYGKTTRMWGALKLFPGETEISPDNIILDIWATYEDDPIARMEEGFRVVNFPQPYLYTTPGRDHKDMIVEEWLFKNWDPTIFNGNIRAEEGEPLLLGAKAAIWGDEFREGIVEADLHERALRSVAMVAEKTWGGSEKTDDYIAYQETFDRLQEGPGTQIAMTIDSSTDVVADYDMSRTEETDGTITVKDGSGNGYDAQVTNGKIVEVDGEKMIEFDGSTLMKTPLQTLSYPYTVSFDVKASEGNTEDSLLFAGYDGQLLAKGLDNDYISLNRSFYHQSFDYEIPEGESVTVTIVGTARNTKMYVDGQLVKMLYSSDTGKSDEYFSTFVFPLEEIGENFHGYIGNIKAYNKALEPDMIRTDTADVTEVNVALNRNAYSERFGNQPDLNTGLLKYHPASKATDGDKADAEAEITSTDPNSYWISSNNNSDYLMVDLGEERQVSRVVLTWEGQYTAGGFDIQVSTDGSEWQTVKQVRGNTSSVTEVILDTPAAARYVKMQGVSRNANYYGVREMEVYEKVDRSGLSGLLAEVKQVIADKDLENSGDETAIALVEAVIPAENAMDNAAAAQKEIEAAQAALSEKYEAYKESAGEPESPETLDTDLLEYTIGLASSADLTDVVPAVVERFNAAFASAQEVLEKAKAGDPSITQEMIDESWRELISVMQYLSFRQGDKSDLEKVVSMAEELDLDKYLDEGKDAFEAALANAQAVLADENAMQDSVDPAWRELLKAMSELRLKPDKSALEELIAQAQGLNEADYEETSFRAMLSVLAEVQAVYDDSSAAQDEIDAAAEKLQAALDGLTAKADAPADTDGSQNAGEAQDTAGGEKQAGAGSGKADESGESKTAAGKAVKTGDTFTYMLWAAAVLAAGAVILLEKKKQK</sequence>
<dbReference type="InterPro" id="IPR000421">
    <property type="entry name" value="FA58C"/>
</dbReference>
<dbReference type="InterPro" id="IPR008979">
    <property type="entry name" value="Galactose-bd-like_sf"/>
</dbReference>
<dbReference type="SUPFAM" id="SSF51445">
    <property type="entry name" value="(Trans)glycosidases"/>
    <property type="match status" value="1"/>
</dbReference>
<dbReference type="Pfam" id="PF00728">
    <property type="entry name" value="Glyco_hydro_20"/>
    <property type="match status" value="1"/>
</dbReference>
<evidence type="ECO:0000256" key="2">
    <source>
        <dbReference type="ARBA" id="ARBA00022801"/>
    </source>
</evidence>
<dbReference type="InterPro" id="IPR015883">
    <property type="entry name" value="Glyco_hydro_20_cat"/>
</dbReference>
<feature type="domain" description="F5/8 type C" evidence="9">
    <location>
        <begin position="1198"/>
        <end position="1339"/>
    </location>
</feature>
<evidence type="ECO:0000256" key="6">
    <source>
        <dbReference type="SAM" id="MobiDB-lite"/>
    </source>
</evidence>
<dbReference type="Pfam" id="PF07554">
    <property type="entry name" value="FIVAR"/>
    <property type="match status" value="2"/>
</dbReference>
<organism evidence="10 11">
    <name type="scientific">Candidatus Mediterraneibacter faecigallinarum</name>
    <dbReference type="NCBI Taxonomy" id="2838669"/>
    <lineage>
        <taxon>Bacteria</taxon>
        <taxon>Bacillati</taxon>
        <taxon>Bacillota</taxon>
        <taxon>Clostridia</taxon>
        <taxon>Lachnospirales</taxon>
        <taxon>Lachnospiraceae</taxon>
        <taxon>Mediterraneibacter</taxon>
    </lineage>
</organism>
<dbReference type="Pfam" id="PF02838">
    <property type="entry name" value="Glyco_hydro_20b"/>
    <property type="match status" value="1"/>
</dbReference>
<dbReference type="InterPro" id="IPR025705">
    <property type="entry name" value="Beta_hexosaminidase_sua/sub"/>
</dbReference>
<dbReference type="InterPro" id="IPR013320">
    <property type="entry name" value="ConA-like_dom_sf"/>
</dbReference>
<feature type="transmembrane region" description="Helical" evidence="7">
    <location>
        <begin position="1679"/>
        <end position="1697"/>
    </location>
</feature>
<dbReference type="Proteomes" id="UP000823894">
    <property type="component" value="Unassembled WGS sequence"/>
</dbReference>
<keyword evidence="5" id="KW-0175">Coiled coil</keyword>
<feature type="region of interest" description="Disordered" evidence="6">
    <location>
        <begin position="1626"/>
        <end position="1670"/>
    </location>
</feature>
<evidence type="ECO:0000256" key="4">
    <source>
        <dbReference type="PIRSR" id="PIRSR625705-1"/>
    </source>
</evidence>
<keyword evidence="8" id="KW-0732">Signal</keyword>
<proteinExistence type="inferred from homology"/>
<evidence type="ECO:0000313" key="11">
    <source>
        <dbReference type="Proteomes" id="UP000823894"/>
    </source>
</evidence>
<protein>
    <submittedName>
        <fullName evidence="10">Discoidin domain-containing protein</fullName>
    </submittedName>
</protein>
<evidence type="ECO:0000256" key="1">
    <source>
        <dbReference type="ARBA" id="ARBA00006285"/>
    </source>
</evidence>
<dbReference type="EMBL" id="DWWK01000012">
    <property type="protein sequence ID" value="HJC37625.1"/>
    <property type="molecule type" value="Genomic_DNA"/>
</dbReference>
<dbReference type="InterPro" id="IPR015882">
    <property type="entry name" value="HEX_bac_N"/>
</dbReference>
<evidence type="ECO:0000256" key="7">
    <source>
        <dbReference type="SAM" id="Phobius"/>
    </source>
</evidence>
<feature type="domain" description="F5/8 type C" evidence="9">
    <location>
        <begin position="182"/>
        <end position="348"/>
    </location>
</feature>
<keyword evidence="2" id="KW-0378">Hydrolase</keyword>
<reference evidence="10" key="1">
    <citation type="journal article" date="2021" name="PeerJ">
        <title>Extensive microbial diversity within the chicken gut microbiome revealed by metagenomics and culture.</title>
        <authorList>
            <person name="Gilroy R."/>
            <person name="Ravi A."/>
            <person name="Getino M."/>
            <person name="Pursley I."/>
            <person name="Horton D.L."/>
            <person name="Alikhan N.F."/>
            <person name="Baker D."/>
            <person name="Gharbi K."/>
            <person name="Hall N."/>
            <person name="Watson M."/>
            <person name="Adriaenssens E.M."/>
            <person name="Foster-Nyarko E."/>
            <person name="Jarju S."/>
            <person name="Secka A."/>
            <person name="Antonio M."/>
            <person name="Oren A."/>
            <person name="Chaudhuri R.R."/>
            <person name="La Ragione R."/>
            <person name="Hildebrand F."/>
            <person name="Pallen M.J."/>
        </authorList>
    </citation>
    <scope>NUCLEOTIDE SEQUENCE</scope>
    <source>
        <strain evidence="10">ChiGjej1B1-1692</strain>
    </source>
</reference>
<gene>
    <name evidence="10" type="ORF">H9757_00950</name>
</gene>
<dbReference type="GO" id="GO:0005975">
    <property type="term" value="P:carbohydrate metabolic process"/>
    <property type="evidence" value="ECO:0007669"/>
    <property type="project" value="InterPro"/>
</dbReference>
<dbReference type="SUPFAM" id="SSF49785">
    <property type="entry name" value="Galactose-binding domain-like"/>
    <property type="match status" value="3"/>
</dbReference>
<dbReference type="InterPro" id="IPR029018">
    <property type="entry name" value="Hex-like_dom2"/>
</dbReference>
<comment type="caution">
    <text evidence="10">The sequence shown here is derived from an EMBL/GenBank/DDBJ whole genome shotgun (WGS) entry which is preliminary data.</text>
</comment>
<dbReference type="Gene3D" id="3.30.379.10">
    <property type="entry name" value="Chitobiase/beta-hexosaminidase domain 2-like"/>
    <property type="match status" value="1"/>
</dbReference>
<keyword evidence="7" id="KW-0472">Membrane</keyword>
<evidence type="ECO:0000256" key="8">
    <source>
        <dbReference type="SAM" id="SignalP"/>
    </source>
</evidence>
<dbReference type="Gene3D" id="2.60.120.260">
    <property type="entry name" value="Galactose-binding domain-like"/>
    <property type="match status" value="3"/>
</dbReference>
<dbReference type="Gene3D" id="2.60.120.200">
    <property type="match status" value="1"/>
</dbReference>
<keyword evidence="7" id="KW-0812">Transmembrane</keyword>
<accession>A0A9D2NUH1</accession>
<dbReference type="Gene3D" id="3.20.20.80">
    <property type="entry name" value="Glycosidases"/>
    <property type="match status" value="1"/>
</dbReference>
<dbReference type="SUPFAM" id="SSF49899">
    <property type="entry name" value="Concanavalin A-like lectins/glucanases"/>
    <property type="match status" value="1"/>
</dbReference>
<dbReference type="Pfam" id="PF00754">
    <property type="entry name" value="F5_F8_type_C"/>
    <property type="match status" value="3"/>
</dbReference>
<keyword evidence="3" id="KW-0326">Glycosidase</keyword>